<evidence type="ECO:0000313" key="2">
    <source>
        <dbReference type="Proteomes" id="UP001054837"/>
    </source>
</evidence>
<protein>
    <submittedName>
        <fullName evidence="1">Uncharacterized protein</fullName>
    </submittedName>
</protein>
<comment type="caution">
    <text evidence="1">The sequence shown here is derived from an EMBL/GenBank/DDBJ whole genome shotgun (WGS) entry which is preliminary data.</text>
</comment>
<dbReference type="Proteomes" id="UP001054837">
    <property type="component" value="Unassembled WGS sequence"/>
</dbReference>
<gene>
    <name evidence="1" type="ORF">CDAR_191271</name>
</gene>
<reference evidence="1 2" key="1">
    <citation type="submission" date="2021-06" db="EMBL/GenBank/DDBJ databases">
        <title>Caerostris darwini draft genome.</title>
        <authorList>
            <person name="Kono N."/>
            <person name="Arakawa K."/>
        </authorList>
    </citation>
    <scope>NUCLEOTIDE SEQUENCE [LARGE SCALE GENOMIC DNA]</scope>
</reference>
<dbReference type="AlphaFoldDB" id="A0AAV4WZB0"/>
<evidence type="ECO:0000313" key="1">
    <source>
        <dbReference type="EMBL" id="GIY88167.1"/>
    </source>
</evidence>
<name>A0AAV4WZB0_9ARAC</name>
<sequence length="103" mass="11796">MLRLSMEANSDFIQSALHYVKCVYSIRTAPLAPNQVPLFLRGYTLFLFPESRSKSAPKLRFLWKLKVLFMISLTLNSSRTLEFSFDLCLFLSAAEKITANTLL</sequence>
<accession>A0AAV4WZB0</accession>
<dbReference type="EMBL" id="BPLQ01015452">
    <property type="protein sequence ID" value="GIY88167.1"/>
    <property type="molecule type" value="Genomic_DNA"/>
</dbReference>
<keyword evidence="2" id="KW-1185">Reference proteome</keyword>
<proteinExistence type="predicted"/>
<organism evidence="1 2">
    <name type="scientific">Caerostris darwini</name>
    <dbReference type="NCBI Taxonomy" id="1538125"/>
    <lineage>
        <taxon>Eukaryota</taxon>
        <taxon>Metazoa</taxon>
        <taxon>Ecdysozoa</taxon>
        <taxon>Arthropoda</taxon>
        <taxon>Chelicerata</taxon>
        <taxon>Arachnida</taxon>
        <taxon>Araneae</taxon>
        <taxon>Araneomorphae</taxon>
        <taxon>Entelegynae</taxon>
        <taxon>Araneoidea</taxon>
        <taxon>Araneidae</taxon>
        <taxon>Caerostris</taxon>
    </lineage>
</organism>